<keyword evidence="2" id="KW-1185">Reference proteome</keyword>
<reference evidence="1 2" key="1">
    <citation type="submission" date="2019-08" db="EMBL/GenBank/DDBJ databases">
        <authorList>
            <person name="Alioto T."/>
            <person name="Alioto T."/>
            <person name="Gomez Garrido J."/>
        </authorList>
    </citation>
    <scope>NUCLEOTIDE SEQUENCE [LARGE SCALE GENOMIC DNA]</scope>
</reference>
<accession>A0A5E4MMB4</accession>
<sequence length="86" mass="9814">METSINRIRIGYPSLTHQYLMKKEDPPISASCDTLLSINHIVSECRSFKMDRQEVGVSNIMAEVLHPDNISHMINFIIKTNIINSL</sequence>
<dbReference type="AlphaFoldDB" id="A0A5E4MMB4"/>
<protein>
    <submittedName>
        <fullName evidence="1">Uncharacterized protein</fullName>
    </submittedName>
</protein>
<dbReference type="OrthoDB" id="6369833at2759"/>
<dbReference type="EMBL" id="CABPRJ010000968">
    <property type="protein sequence ID" value="VVC33435.1"/>
    <property type="molecule type" value="Genomic_DNA"/>
</dbReference>
<dbReference type="Proteomes" id="UP000325440">
    <property type="component" value="Unassembled WGS sequence"/>
</dbReference>
<evidence type="ECO:0000313" key="2">
    <source>
        <dbReference type="Proteomes" id="UP000325440"/>
    </source>
</evidence>
<evidence type="ECO:0000313" key="1">
    <source>
        <dbReference type="EMBL" id="VVC33435.1"/>
    </source>
</evidence>
<proteinExistence type="predicted"/>
<gene>
    <name evidence="1" type="ORF">CINCED_3A007595</name>
</gene>
<name>A0A5E4MMB4_9HEMI</name>
<organism evidence="1 2">
    <name type="scientific">Cinara cedri</name>
    <dbReference type="NCBI Taxonomy" id="506608"/>
    <lineage>
        <taxon>Eukaryota</taxon>
        <taxon>Metazoa</taxon>
        <taxon>Ecdysozoa</taxon>
        <taxon>Arthropoda</taxon>
        <taxon>Hexapoda</taxon>
        <taxon>Insecta</taxon>
        <taxon>Pterygota</taxon>
        <taxon>Neoptera</taxon>
        <taxon>Paraneoptera</taxon>
        <taxon>Hemiptera</taxon>
        <taxon>Sternorrhyncha</taxon>
        <taxon>Aphidomorpha</taxon>
        <taxon>Aphidoidea</taxon>
        <taxon>Aphididae</taxon>
        <taxon>Lachninae</taxon>
        <taxon>Cinara</taxon>
    </lineage>
</organism>